<organism evidence="1 2">
    <name type="scientific">Myxococcus llanfairpwllgwyngyllgogerychwyrndrobwllllantysiliogogogochensis</name>
    <dbReference type="NCBI Taxonomy" id="2590453"/>
    <lineage>
        <taxon>Bacteria</taxon>
        <taxon>Pseudomonadati</taxon>
        <taxon>Myxococcota</taxon>
        <taxon>Myxococcia</taxon>
        <taxon>Myxococcales</taxon>
        <taxon>Cystobacterineae</taxon>
        <taxon>Myxococcaceae</taxon>
        <taxon>Myxococcus</taxon>
    </lineage>
</organism>
<evidence type="ECO:0000313" key="1">
    <source>
        <dbReference type="EMBL" id="TQF12536.1"/>
    </source>
</evidence>
<name>A0A540WU61_9BACT</name>
<dbReference type="Proteomes" id="UP000315369">
    <property type="component" value="Unassembled WGS sequence"/>
</dbReference>
<evidence type="ECO:0008006" key="3">
    <source>
        <dbReference type="Google" id="ProtNLM"/>
    </source>
</evidence>
<comment type="caution">
    <text evidence="1">The sequence shown here is derived from an EMBL/GenBank/DDBJ whole genome shotgun (WGS) entry which is preliminary data.</text>
</comment>
<protein>
    <recommendedName>
        <fullName evidence="3">DUF1587 domain-containing protein</fullName>
    </recommendedName>
</protein>
<dbReference type="RefSeq" id="WP_141645742.1">
    <property type="nucleotide sequence ID" value="NZ_VIFM01000135.1"/>
</dbReference>
<accession>A0A540WU61</accession>
<gene>
    <name evidence="1" type="ORF">FJV41_28595</name>
</gene>
<proteinExistence type="predicted"/>
<sequence length="266" mass="28737">MTSLGLLFLVLAAEPARDTAEVPPNVAVLLQRHCSGCHDEDSSLDLRQVPGPSDLETWRDIHKAVETGRMPPSAKDAEGLWKGPGTSPVPLGPGYRQELASSIAALLEAQQHPAPPRTAMQLSLDDWLLIVREVAHPYMSAGALEALVAPRLELEPAARHPLIAMDVCTRVIDTDLGRPAGKRTLVDVAEGPASEKATEAITQRLFRLVYQQEPTAADTKDGQARFRRFQRIAPATRDAAAALCTSYLAGIRVLRLELAPAPTTAR</sequence>
<dbReference type="AlphaFoldDB" id="A0A540WU61"/>
<keyword evidence="2" id="KW-1185">Reference proteome</keyword>
<evidence type="ECO:0000313" key="2">
    <source>
        <dbReference type="Proteomes" id="UP000315369"/>
    </source>
</evidence>
<dbReference type="EMBL" id="VIFM01000135">
    <property type="protein sequence ID" value="TQF12536.1"/>
    <property type="molecule type" value="Genomic_DNA"/>
</dbReference>
<reference evidence="1 2" key="1">
    <citation type="submission" date="2019-06" db="EMBL/GenBank/DDBJ databases">
        <authorList>
            <person name="Livingstone P."/>
            <person name="Whitworth D."/>
        </authorList>
    </citation>
    <scope>NUCLEOTIDE SEQUENCE [LARGE SCALE GENOMIC DNA]</scope>
    <source>
        <strain evidence="1 2">AM401</strain>
    </source>
</reference>